<comment type="caution">
    <text evidence="3">The sequence shown here is derived from an EMBL/GenBank/DDBJ whole genome shotgun (WGS) entry which is preliminary data.</text>
</comment>
<evidence type="ECO:0000313" key="3">
    <source>
        <dbReference type="EMBL" id="RQT26085.1"/>
    </source>
</evidence>
<feature type="compositionally biased region" description="Acidic residues" evidence="1">
    <location>
        <begin position="265"/>
        <end position="276"/>
    </location>
</feature>
<dbReference type="RefSeq" id="WP_124618551.1">
    <property type="nucleotide sequence ID" value="NZ_QTQX01000013.1"/>
</dbReference>
<dbReference type="InterPro" id="IPR025861">
    <property type="entry name" value="CobT_VWA_dom"/>
</dbReference>
<accession>A0A3N8QQW6</accession>
<dbReference type="Proteomes" id="UP000269271">
    <property type="component" value="Unassembled WGS sequence"/>
</dbReference>
<feature type="compositionally biased region" description="Pro residues" evidence="1">
    <location>
        <begin position="211"/>
        <end position="225"/>
    </location>
</feature>
<dbReference type="AlphaFoldDB" id="A0A3N8QQW6"/>
<feature type="compositionally biased region" description="Acidic residues" evidence="1">
    <location>
        <begin position="346"/>
        <end position="355"/>
    </location>
</feature>
<name>A0A3N8QQW6_9BURK</name>
<dbReference type="SUPFAM" id="SSF53300">
    <property type="entry name" value="vWA-like"/>
    <property type="match status" value="1"/>
</dbReference>
<gene>
    <name evidence="3" type="ORF">DF037_20565</name>
</gene>
<dbReference type="Pfam" id="PF11775">
    <property type="entry name" value="CobT_C"/>
    <property type="match status" value="1"/>
</dbReference>
<dbReference type="PANTHER" id="PTHR41248:SF1">
    <property type="entry name" value="NORD PROTEIN"/>
    <property type="match status" value="1"/>
</dbReference>
<reference evidence="3 4" key="1">
    <citation type="submission" date="2018-08" db="EMBL/GenBank/DDBJ databases">
        <title>Comparative analysis of Burkholderia isolates from Puerto Rico.</title>
        <authorList>
            <person name="Hall C."/>
            <person name="Sahl J."/>
            <person name="Wagner D."/>
        </authorList>
    </citation>
    <scope>NUCLEOTIDE SEQUENCE [LARGE SCALE GENOMIC DNA]</scope>
    <source>
        <strain evidence="3 4">Bp9001</strain>
    </source>
</reference>
<feature type="compositionally biased region" description="Acidic residues" evidence="1">
    <location>
        <begin position="286"/>
        <end position="302"/>
    </location>
</feature>
<dbReference type="InterPro" id="IPR051928">
    <property type="entry name" value="NorD/CobT"/>
</dbReference>
<feature type="compositionally biased region" description="Acidic residues" evidence="1">
    <location>
        <begin position="314"/>
        <end position="332"/>
    </location>
</feature>
<sequence>MRVNNKVLILREAITKIVPMLTQRSVKVTQQGTRAYVAYSRKTHAIERVNLPYIPDDADDQLLAATQGFLDHEVGHILFTDQKAVVKAEKLGIHWLHNLVEDTYVERKMGERFPGSGGHLGRMHGFFLREYIDSQLREAPEQAKNILLVPMFRALAGQPAFIDYMADKWDQVADVVDKLGKDFAKLLKGVNSSWESLKVAEEAKKRLSTPTPKPKAPPPAAPPEPPPEDASSEPPESDMSGDESEPNEAPAGAPSGGSEPLPEAEPAEEQDLEPTAESESGPSDALEGEDIRDEPAPEDDVEQGGTDASAEAGEGTDSEADEDQEDASDEPGDGMLGGDAAQGDQSSEDGDEQEQTENSAGETGASGAEGEDEGDAGEQGTMPGGGAPEENEEPTTSLFDELNESPAADFDEAAAEALSKNARTATKGSQYSLFSRDYDDVSLLEVEEGFSQDLVTRMQKEVDHMIGPLQKTLERAVAARSAAVWTGGHKSGRLHGPSLARISVGRSDVFRRRQVNKTKDVAVELLVDCSGSMWSHRKMVIAAYSAYALSSVLDQLSIPNEVLAFTTKDYPREALEQLVREEQEGGFVYTRRSALRLAIVKGFNERMTPDIRRRFAQLAHCDDMMAENVDGESVQIAARRLMQQRAERKILKVLSDGMPACNGTSAALNEHLKEVVRKVEASGVDVIGLGIVSDAVEAFYRSHVVLNDVKDLPTTVMKELHRLLLK</sequence>
<feature type="compositionally biased region" description="Low complexity" evidence="1">
    <location>
        <begin position="359"/>
        <end position="368"/>
    </location>
</feature>
<evidence type="ECO:0000313" key="4">
    <source>
        <dbReference type="Proteomes" id="UP000269271"/>
    </source>
</evidence>
<dbReference type="PANTHER" id="PTHR41248">
    <property type="entry name" value="NORD PROTEIN"/>
    <property type="match status" value="1"/>
</dbReference>
<evidence type="ECO:0000259" key="2">
    <source>
        <dbReference type="Pfam" id="PF11775"/>
    </source>
</evidence>
<evidence type="ECO:0000256" key="1">
    <source>
        <dbReference type="SAM" id="MobiDB-lite"/>
    </source>
</evidence>
<feature type="domain" description="Cobalamin biosynthesis protein CobT VWA" evidence="2">
    <location>
        <begin position="509"/>
        <end position="725"/>
    </location>
</feature>
<feature type="region of interest" description="Disordered" evidence="1">
    <location>
        <begin position="203"/>
        <end position="396"/>
    </location>
</feature>
<protein>
    <recommendedName>
        <fullName evidence="2">Cobalamin biosynthesis protein CobT VWA domain-containing protein</fullName>
    </recommendedName>
</protein>
<feature type="compositionally biased region" description="Acidic residues" evidence="1">
    <location>
        <begin position="226"/>
        <end position="246"/>
    </location>
</feature>
<dbReference type="EMBL" id="QTQX01000013">
    <property type="protein sequence ID" value="RQT26085.1"/>
    <property type="molecule type" value="Genomic_DNA"/>
</dbReference>
<dbReference type="InterPro" id="IPR036465">
    <property type="entry name" value="vWFA_dom_sf"/>
</dbReference>
<organism evidence="3 4">
    <name type="scientific">Burkholderia contaminans</name>
    <dbReference type="NCBI Taxonomy" id="488447"/>
    <lineage>
        <taxon>Bacteria</taxon>
        <taxon>Pseudomonadati</taxon>
        <taxon>Pseudomonadota</taxon>
        <taxon>Betaproteobacteria</taxon>
        <taxon>Burkholderiales</taxon>
        <taxon>Burkholderiaceae</taxon>
        <taxon>Burkholderia</taxon>
        <taxon>Burkholderia cepacia complex</taxon>
    </lineage>
</organism>
<proteinExistence type="predicted"/>